<evidence type="ECO:0000313" key="11">
    <source>
        <dbReference type="Proteomes" id="UP001165524"/>
    </source>
</evidence>
<evidence type="ECO:0000256" key="2">
    <source>
        <dbReference type="ARBA" id="ARBA00022691"/>
    </source>
</evidence>
<dbReference type="PANTHER" id="PTHR42836:SF1">
    <property type="entry name" value="7-CARBOXY-7-DEAZAGUANINE SYNTHASE"/>
    <property type="match status" value="1"/>
</dbReference>
<feature type="binding site" evidence="8">
    <location>
        <position position="35"/>
    </location>
    <ligand>
        <name>[4Fe-4S] cluster</name>
        <dbReference type="ChEBI" id="CHEBI:49883"/>
        <note>4Fe-4S-S-AdoMet</note>
    </ligand>
</feature>
<reference evidence="10" key="1">
    <citation type="submission" date="2022-04" db="EMBL/GenBank/DDBJ databases">
        <title>Alcanivorax sp. CY1518 draft genome sequence.</title>
        <authorList>
            <person name="Zhao G."/>
            <person name="An M."/>
        </authorList>
    </citation>
    <scope>NUCLEOTIDE SEQUENCE</scope>
    <source>
        <strain evidence="10">CY1518</strain>
    </source>
</reference>
<dbReference type="InterPro" id="IPR007197">
    <property type="entry name" value="rSAM"/>
</dbReference>
<comment type="cofactor">
    <cofactor evidence="8">
        <name>[4Fe-4S] cluster</name>
        <dbReference type="ChEBI" id="CHEBI:49883"/>
    </cofactor>
    <text evidence="8">Binds 1 [4Fe-4S] cluster. The cluster is coordinated with 3 cysteines and an exchangeable S-adenosyl-L-methionine.</text>
</comment>
<dbReference type="Pfam" id="PF04055">
    <property type="entry name" value="Radical_SAM"/>
    <property type="match status" value="1"/>
</dbReference>
<feature type="binding site" evidence="8">
    <location>
        <position position="40"/>
    </location>
    <ligand>
        <name>Mg(2+)</name>
        <dbReference type="ChEBI" id="CHEBI:18420"/>
    </ligand>
</feature>
<comment type="similarity">
    <text evidence="8">Belongs to the radical SAM superfamily. 7-carboxy-7-deazaguanine synthase family.</text>
</comment>
<dbReference type="Proteomes" id="UP001165524">
    <property type="component" value="Unassembled WGS sequence"/>
</dbReference>
<comment type="function">
    <text evidence="8">Catalyzes the complex heterocyclic radical-mediated conversion of 6-carboxy-5,6,7,8-tetrahydropterin (CPH4) to 7-carboxy-7-deazaguanine (CDG), a step common to the biosynthetic pathways of all 7-deazapurine-containing compounds.</text>
</comment>
<feature type="binding site" evidence="8">
    <location>
        <position position="70"/>
    </location>
    <ligand>
        <name>substrate</name>
    </ligand>
</feature>
<comment type="caution">
    <text evidence="8">Lacks conserved residue(s) required for the propagation of feature annotation.</text>
</comment>
<dbReference type="SFLD" id="SFLDS00029">
    <property type="entry name" value="Radical_SAM"/>
    <property type="match status" value="1"/>
</dbReference>
<dbReference type="Gene3D" id="3.20.20.70">
    <property type="entry name" value="Aldolase class I"/>
    <property type="match status" value="1"/>
</dbReference>
<dbReference type="GO" id="GO:0016829">
    <property type="term" value="F:lyase activity"/>
    <property type="evidence" value="ECO:0007669"/>
    <property type="project" value="UniProtKB-KW"/>
</dbReference>
<dbReference type="PROSITE" id="PS51918">
    <property type="entry name" value="RADICAL_SAM"/>
    <property type="match status" value="1"/>
</dbReference>
<accession>A0ABT0E8P0</accession>
<feature type="binding site" evidence="8">
    <location>
        <position position="38"/>
    </location>
    <ligand>
        <name>[4Fe-4S] cluster</name>
        <dbReference type="ChEBI" id="CHEBI:49883"/>
        <note>4Fe-4S-S-AdoMet</note>
    </ligand>
</feature>
<feature type="binding site" evidence="8">
    <location>
        <position position="72"/>
    </location>
    <ligand>
        <name>S-adenosyl-L-methionine</name>
        <dbReference type="ChEBI" id="CHEBI:59789"/>
    </ligand>
</feature>
<keyword evidence="4 8" id="KW-0460">Magnesium</keyword>
<dbReference type="InterPro" id="IPR027621">
    <property type="entry name" value="rSAM_QueE_gams"/>
</dbReference>
<keyword evidence="2 8" id="KW-0949">S-adenosyl-L-methionine</keyword>
<dbReference type="EMBL" id="JALKII010000007">
    <property type="protein sequence ID" value="MCK0538205.1"/>
    <property type="molecule type" value="Genomic_DNA"/>
</dbReference>
<keyword evidence="3 8" id="KW-0479">Metal-binding</keyword>
<evidence type="ECO:0000256" key="3">
    <source>
        <dbReference type="ARBA" id="ARBA00022723"/>
    </source>
</evidence>
<name>A0ABT0E8P0_9GAMM</name>
<protein>
    <recommendedName>
        <fullName evidence="8">7-carboxy-7-deazaguanine synthase</fullName>
        <shortName evidence="8">CDG synthase</shortName>
        <ecNumber evidence="8">4.3.99.3</ecNumber>
    </recommendedName>
    <alternativeName>
        <fullName evidence="8">Queuosine biosynthesis protein QueE</fullName>
    </alternativeName>
</protein>
<dbReference type="PANTHER" id="PTHR42836">
    <property type="entry name" value="7-CARBOXY-7-DEAZAGUANINE SYNTHASE"/>
    <property type="match status" value="1"/>
</dbReference>
<dbReference type="PIRSF" id="PIRSF000370">
    <property type="entry name" value="QueE"/>
    <property type="match status" value="1"/>
</dbReference>
<dbReference type="SUPFAM" id="SSF102114">
    <property type="entry name" value="Radical SAM enzymes"/>
    <property type="match status" value="1"/>
</dbReference>
<dbReference type="InterPro" id="IPR058240">
    <property type="entry name" value="rSAM_sf"/>
</dbReference>
<dbReference type="EC" id="4.3.99.3" evidence="8"/>
<keyword evidence="6 8" id="KW-0411">Iron-sulfur</keyword>
<dbReference type="InterPro" id="IPR013785">
    <property type="entry name" value="Aldolase_TIM"/>
</dbReference>
<comment type="cofactor">
    <cofactor evidence="8">
        <name>S-adenosyl-L-methionine</name>
        <dbReference type="ChEBI" id="CHEBI:59789"/>
    </cofactor>
    <text evidence="8">Binds 1 S-adenosyl-L-methionine per subunit.</text>
</comment>
<evidence type="ECO:0000256" key="7">
    <source>
        <dbReference type="ARBA" id="ARBA00023239"/>
    </source>
</evidence>
<comment type="subunit">
    <text evidence="8">Homodimer.</text>
</comment>
<keyword evidence="1 8" id="KW-0004">4Fe-4S</keyword>
<evidence type="ECO:0000259" key="9">
    <source>
        <dbReference type="PROSITE" id="PS51918"/>
    </source>
</evidence>
<evidence type="ECO:0000256" key="1">
    <source>
        <dbReference type="ARBA" id="ARBA00022485"/>
    </source>
</evidence>
<comment type="cofactor">
    <cofactor evidence="8">
        <name>Mg(2+)</name>
        <dbReference type="ChEBI" id="CHEBI:18420"/>
    </cofactor>
</comment>
<feature type="binding site" evidence="8">
    <location>
        <begin position="12"/>
        <end position="14"/>
    </location>
    <ligand>
        <name>substrate</name>
    </ligand>
</feature>
<gene>
    <name evidence="8 10" type="primary">queE</name>
    <name evidence="10" type="ORF">MU846_10835</name>
</gene>
<feature type="domain" description="Radical SAM core" evidence="9">
    <location>
        <begin position="18"/>
        <end position="209"/>
    </location>
</feature>
<evidence type="ECO:0000313" key="10">
    <source>
        <dbReference type="EMBL" id="MCK0538205.1"/>
    </source>
</evidence>
<dbReference type="InterPro" id="IPR024924">
    <property type="entry name" value="7-CO-7-deazaguanine_synth-like"/>
</dbReference>
<feature type="binding site" evidence="8">
    <location>
        <position position="31"/>
    </location>
    <ligand>
        <name>[4Fe-4S] cluster</name>
        <dbReference type="ChEBI" id="CHEBI:49883"/>
        <note>4Fe-4S-S-AdoMet</note>
    </ligand>
</feature>
<evidence type="ECO:0000256" key="6">
    <source>
        <dbReference type="ARBA" id="ARBA00023014"/>
    </source>
</evidence>
<comment type="catalytic activity">
    <reaction evidence="8">
        <text>6-carboxy-5,6,7,8-tetrahydropterin + H(+) = 7-carboxy-7-carbaguanine + NH4(+)</text>
        <dbReference type="Rhea" id="RHEA:27974"/>
        <dbReference type="ChEBI" id="CHEBI:15378"/>
        <dbReference type="ChEBI" id="CHEBI:28938"/>
        <dbReference type="ChEBI" id="CHEBI:61032"/>
        <dbReference type="ChEBI" id="CHEBI:61036"/>
        <dbReference type="EC" id="4.3.99.3"/>
    </reaction>
</comment>
<keyword evidence="7 8" id="KW-0456">Lyase</keyword>
<evidence type="ECO:0000256" key="8">
    <source>
        <dbReference type="HAMAP-Rule" id="MF_00917"/>
    </source>
</evidence>
<evidence type="ECO:0000256" key="4">
    <source>
        <dbReference type="ARBA" id="ARBA00022842"/>
    </source>
</evidence>
<comment type="caution">
    <text evidence="10">The sequence shown here is derived from an EMBL/GenBank/DDBJ whole genome shotgun (WGS) entry which is preliminary data.</text>
</comment>
<proteinExistence type="inferred from homology"/>
<keyword evidence="11" id="KW-1185">Reference proteome</keyword>
<dbReference type="HAMAP" id="MF_00917">
    <property type="entry name" value="QueE"/>
    <property type="match status" value="1"/>
</dbReference>
<organism evidence="10 11">
    <name type="scientific">Alcanivorax quisquiliarum</name>
    <dbReference type="NCBI Taxonomy" id="2933565"/>
    <lineage>
        <taxon>Bacteria</taxon>
        <taxon>Pseudomonadati</taxon>
        <taxon>Pseudomonadota</taxon>
        <taxon>Gammaproteobacteria</taxon>
        <taxon>Oceanospirillales</taxon>
        <taxon>Alcanivoracaceae</taxon>
        <taxon>Alcanivorax</taxon>
    </lineage>
</organism>
<keyword evidence="8" id="KW-0671">Queuosine biosynthesis</keyword>
<dbReference type="CDD" id="cd01335">
    <property type="entry name" value="Radical_SAM"/>
    <property type="match status" value="1"/>
</dbReference>
<feature type="binding site" evidence="8">
    <location>
        <position position="27"/>
    </location>
    <ligand>
        <name>substrate</name>
    </ligand>
</feature>
<comment type="pathway">
    <text evidence="8">Purine metabolism; 7-cyano-7-deazaguanine biosynthesis.</text>
</comment>
<keyword evidence="5 8" id="KW-0408">Iron</keyword>
<sequence>MELRLTEIFHSLQGESRSVGRPTVFVRLTGCPQRCVWCDTEYAFQGGSRRTLTDILAEVASHGAHYVTVTGGEPLAQPNCLPLLTQLCDAGYDVSLETGGAMDLAGVDPRVSVVMDLKAPDSGEMHNNRLGNIELLKASDQVKFVLASRRDYDWARMQLDQHQLAERVSDVLFSPVWGQLPPAQLAQWILEDRLPVRFQLQLHKLLWEDARGR</sequence>
<dbReference type="NCBIfam" id="TIGR04349">
    <property type="entry name" value="rSAM_QueE_gams"/>
    <property type="match status" value="1"/>
</dbReference>
<evidence type="ECO:0000256" key="5">
    <source>
        <dbReference type="ARBA" id="ARBA00023004"/>
    </source>
</evidence>
<feature type="binding site" evidence="8">
    <location>
        <begin position="37"/>
        <end position="39"/>
    </location>
    <ligand>
        <name>S-adenosyl-L-methionine</name>
        <dbReference type="ChEBI" id="CHEBI:59789"/>
    </ligand>
</feature>